<evidence type="ECO:0000313" key="3">
    <source>
        <dbReference type="EMBL" id="EEN42665.1"/>
    </source>
</evidence>
<feature type="domain" description="SEFIR" evidence="2">
    <location>
        <begin position="31"/>
        <end position="187"/>
    </location>
</feature>
<sequence length="214" mass="24270">MAHEATTSGSKGKGTKRKRGDDKETPSNDVEKRVFISYSMDPYIDQNRTPLQRSVDVAEQRQRVKSLADTLRDHGVESWIDQYVEYNAPELWTRWMEEEISQADYVLMICSPHYKECVMGKKNEEAVSGFGVRFEGKVIYSLLSRPENHPKFLPVFFGPVNHDHVPTVFAGGHFFGPIETPPALAHEKYNVLLSKILGRQPPGQSPPPVKKAPF</sequence>
<evidence type="ECO:0000259" key="2">
    <source>
        <dbReference type="PROSITE" id="PS51534"/>
    </source>
</evidence>
<name>C3ZXR3_BRAFL</name>
<proteinExistence type="predicted"/>
<feature type="region of interest" description="Disordered" evidence="1">
    <location>
        <begin position="1"/>
        <end position="31"/>
    </location>
</feature>
<accession>C3ZXR3</accession>
<dbReference type="InterPro" id="IPR035897">
    <property type="entry name" value="Toll_tir_struct_dom_sf"/>
</dbReference>
<feature type="compositionally biased region" description="Basic and acidic residues" evidence="1">
    <location>
        <begin position="19"/>
        <end position="31"/>
    </location>
</feature>
<dbReference type="Pfam" id="PF08357">
    <property type="entry name" value="SEFIR"/>
    <property type="match status" value="1"/>
</dbReference>
<protein>
    <recommendedName>
        <fullName evidence="2">SEFIR domain-containing protein</fullName>
    </recommendedName>
</protein>
<evidence type="ECO:0000256" key="1">
    <source>
        <dbReference type="SAM" id="MobiDB-lite"/>
    </source>
</evidence>
<dbReference type="PROSITE" id="PS51534">
    <property type="entry name" value="SEFIR"/>
    <property type="match status" value="1"/>
</dbReference>
<reference evidence="3" key="1">
    <citation type="journal article" date="2008" name="Nature">
        <title>The amphioxus genome and the evolution of the chordate karyotype.</title>
        <authorList>
            <consortium name="US DOE Joint Genome Institute (JGI-PGF)"/>
            <person name="Putnam N.H."/>
            <person name="Butts T."/>
            <person name="Ferrier D.E.K."/>
            <person name="Furlong R.F."/>
            <person name="Hellsten U."/>
            <person name="Kawashima T."/>
            <person name="Robinson-Rechavi M."/>
            <person name="Shoguchi E."/>
            <person name="Terry A."/>
            <person name="Yu J.-K."/>
            <person name="Benito-Gutierrez E.L."/>
            <person name="Dubchak I."/>
            <person name="Garcia-Fernandez J."/>
            <person name="Gibson-Brown J.J."/>
            <person name="Grigoriev I.V."/>
            <person name="Horton A.C."/>
            <person name="de Jong P.J."/>
            <person name="Jurka J."/>
            <person name="Kapitonov V.V."/>
            <person name="Kohara Y."/>
            <person name="Kuroki Y."/>
            <person name="Lindquist E."/>
            <person name="Lucas S."/>
            <person name="Osoegawa K."/>
            <person name="Pennacchio L.A."/>
            <person name="Salamov A.A."/>
            <person name="Satou Y."/>
            <person name="Sauka-Spengler T."/>
            <person name="Schmutz J."/>
            <person name="Shin-I T."/>
            <person name="Toyoda A."/>
            <person name="Bronner-Fraser M."/>
            <person name="Fujiyama A."/>
            <person name="Holland L.Z."/>
            <person name="Holland P.W.H."/>
            <person name="Satoh N."/>
            <person name="Rokhsar D.S."/>
        </authorList>
    </citation>
    <scope>NUCLEOTIDE SEQUENCE [LARGE SCALE GENOMIC DNA]</scope>
    <source>
        <strain evidence="3">S238N-H82</strain>
        <tissue evidence="3">Testes</tissue>
    </source>
</reference>
<dbReference type="Gene3D" id="3.40.50.10140">
    <property type="entry name" value="Toll/interleukin-1 receptor homology (TIR) domain"/>
    <property type="match status" value="1"/>
</dbReference>
<dbReference type="InterPro" id="IPR013568">
    <property type="entry name" value="SEFIR_dom"/>
</dbReference>
<dbReference type="EMBL" id="GG666715">
    <property type="protein sequence ID" value="EEN42665.1"/>
    <property type="molecule type" value="Genomic_DNA"/>
</dbReference>
<organism>
    <name type="scientific">Branchiostoma floridae</name>
    <name type="common">Florida lancelet</name>
    <name type="synonym">Amphioxus</name>
    <dbReference type="NCBI Taxonomy" id="7739"/>
    <lineage>
        <taxon>Eukaryota</taxon>
        <taxon>Metazoa</taxon>
        <taxon>Chordata</taxon>
        <taxon>Cephalochordata</taxon>
        <taxon>Leptocardii</taxon>
        <taxon>Amphioxiformes</taxon>
        <taxon>Branchiostomatidae</taxon>
        <taxon>Branchiostoma</taxon>
    </lineage>
</organism>
<dbReference type="AlphaFoldDB" id="C3ZXR3"/>
<gene>
    <name evidence="3" type="ORF">BRAFLDRAFT_105684</name>
</gene>
<dbReference type="SUPFAM" id="SSF52200">
    <property type="entry name" value="Toll/Interleukin receptor TIR domain"/>
    <property type="match status" value="1"/>
</dbReference>
<dbReference type="InParanoid" id="C3ZXR3"/>